<organism evidence="2 3">
    <name type="scientific">Streptodolium elevatio</name>
    <dbReference type="NCBI Taxonomy" id="3157996"/>
    <lineage>
        <taxon>Bacteria</taxon>
        <taxon>Bacillati</taxon>
        <taxon>Actinomycetota</taxon>
        <taxon>Actinomycetes</taxon>
        <taxon>Kitasatosporales</taxon>
        <taxon>Streptomycetaceae</taxon>
        <taxon>Streptodolium</taxon>
    </lineage>
</organism>
<feature type="region of interest" description="Disordered" evidence="1">
    <location>
        <begin position="80"/>
        <end position="134"/>
    </location>
</feature>
<keyword evidence="3" id="KW-1185">Reference proteome</keyword>
<evidence type="ECO:0000313" key="2">
    <source>
        <dbReference type="EMBL" id="MEU8133634.1"/>
    </source>
</evidence>
<dbReference type="Proteomes" id="UP001551482">
    <property type="component" value="Unassembled WGS sequence"/>
</dbReference>
<accession>A0ABV3DD07</accession>
<gene>
    <name evidence="2" type="ORF">AB0C36_09015</name>
</gene>
<name>A0ABV3DD07_9ACTN</name>
<evidence type="ECO:0000256" key="1">
    <source>
        <dbReference type="SAM" id="MobiDB-lite"/>
    </source>
</evidence>
<sequence>MIDETAVPDWPVVTIRMSPDGRAEVDGQPVVHGPGEDARDAAMSRAAHAAQGLGRPVRVDAREADGTLFPLIVDPTGAVTEAGPPVPAASERRGLLRRRRSTVTEELPRPPAAYAEPPRHEPEFVPASAGSAGPVRAVAHPSEVTGDPSLPRPGVHHVQVLDQVRGLAESGDHPAALRLLAELQPDADAEEAVALGEIRAYLAFLEGDAVRATRLYTDAALAWFRLRTAVDGWVLGLTECAHYSWGHVDDPDQAFGLGCELVAAYQTLGITDSPRAHVARARLEQTRDRLL</sequence>
<evidence type="ECO:0000313" key="3">
    <source>
        <dbReference type="Proteomes" id="UP001551482"/>
    </source>
</evidence>
<dbReference type="EMBL" id="JBEZFP010000016">
    <property type="protein sequence ID" value="MEU8133634.1"/>
    <property type="molecule type" value="Genomic_DNA"/>
</dbReference>
<comment type="caution">
    <text evidence="2">The sequence shown here is derived from an EMBL/GenBank/DDBJ whole genome shotgun (WGS) entry which is preliminary data.</text>
</comment>
<dbReference type="RefSeq" id="WP_358351445.1">
    <property type="nucleotide sequence ID" value="NZ_JBEZFP010000016.1"/>
</dbReference>
<reference evidence="2 3" key="1">
    <citation type="submission" date="2024-06" db="EMBL/GenBank/DDBJ databases">
        <title>The Natural Products Discovery Center: Release of the First 8490 Sequenced Strains for Exploring Actinobacteria Biosynthetic Diversity.</title>
        <authorList>
            <person name="Kalkreuter E."/>
            <person name="Kautsar S.A."/>
            <person name="Yang D."/>
            <person name="Bader C.D."/>
            <person name="Teijaro C.N."/>
            <person name="Fluegel L."/>
            <person name="Davis C.M."/>
            <person name="Simpson J.R."/>
            <person name="Lauterbach L."/>
            <person name="Steele A.D."/>
            <person name="Gui C."/>
            <person name="Meng S."/>
            <person name="Li G."/>
            <person name="Viehrig K."/>
            <person name="Ye F."/>
            <person name="Su P."/>
            <person name="Kiefer A.F."/>
            <person name="Nichols A."/>
            <person name="Cepeda A.J."/>
            <person name="Yan W."/>
            <person name="Fan B."/>
            <person name="Jiang Y."/>
            <person name="Adhikari A."/>
            <person name="Zheng C.-J."/>
            <person name="Schuster L."/>
            <person name="Cowan T.M."/>
            <person name="Smanski M.J."/>
            <person name="Chevrette M.G."/>
            <person name="De Carvalho L.P.S."/>
            <person name="Shen B."/>
        </authorList>
    </citation>
    <scope>NUCLEOTIDE SEQUENCE [LARGE SCALE GENOMIC DNA]</scope>
    <source>
        <strain evidence="2 3">NPDC048946</strain>
    </source>
</reference>
<evidence type="ECO:0008006" key="4">
    <source>
        <dbReference type="Google" id="ProtNLM"/>
    </source>
</evidence>
<protein>
    <recommendedName>
        <fullName evidence="4">Tetratricopeptide repeat protein</fullName>
    </recommendedName>
</protein>
<proteinExistence type="predicted"/>